<accession>A0A178MTW5</accession>
<gene>
    <name evidence="2" type="ORF">A6A04_13990</name>
</gene>
<dbReference type="EMBL" id="LWQT01000039">
    <property type="protein sequence ID" value="OAN53710.1"/>
    <property type="molecule type" value="Genomic_DNA"/>
</dbReference>
<comment type="caution">
    <text evidence="2">The sequence shown here is derived from an EMBL/GenBank/DDBJ whole genome shotgun (WGS) entry which is preliminary data.</text>
</comment>
<sequence length="171" mass="18620">MSGQNVASLSGIITFRLCEQVFGVPVHSVREVVPLAWLDRPPQLPSLVHGVLNLGGRAVAVLRLDRLLGLGDGRYDLDASILIMRDDGAGRGLGLLVEHVDGVRSAELFSPMGDAGQDSFNGCVSEHLDLQGQAVRLLSWDRLLLEEERRRLTEFQAQAQDRLALLDEAAS</sequence>
<proteinExistence type="predicted"/>
<dbReference type="PANTHER" id="PTHR22617:SF43">
    <property type="entry name" value="PROTEIN PILI"/>
    <property type="match status" value="1"/>
</dbReference>
<keyword evidence="3" id="KW-1185">Reference proteome</keyword>
<dbReference type="GO" id="GO:0005829">
    <property type="term" value="C:cytosol"/>
    <property type="evidence" value="ECO:0007669"/>
    <property type="project" value="TreeGrafter"/>
</dbReference>
<dbReference type="InterPro" id="IPR002545">
    <property type="entry name" value="CheW-lke_dom"/>
</dbReference>
<dbReference type="GO" id="GO:0006935">
    <property type="term" value="P:chemotaxis"/>
    <property type="evidence" value="ECO:0007669"/>
    <property type="project" value="InterPro"/>
</dbReference>
<protein>
    <submittedName>
        <fullName evidence="2">Chemotaxis protein</fullName>
    </submittedName>
</protein>
<dbReference type="GO" id="GO:0007165">
    <property type="term" value="P:signal transduction"/>
    <property type="evidence" value="ECO:0007669"/>
    <property type="project" value="InterPro"/>
</dbReference>
<dbReference type="Proteomes" id="UP000078428">
    <property type="component" value="Unassembled WGS sequence"/>
</dbReference>
<dbReference type="PANTHER" id="PTHR22617">
    <property type="entry name" value="CHEMOTAXIS SENSOR HISTIDINE KINASE-RELATED"/>
    <property type="match status" value="1"/>
</dbReference>
<dbReference type="SMART" id="SM00260">
    <property type="entry name" value="CheW"/>
    <property type="match status" value="1"/>
</dbReference>
<dbReference type="AlphaFoldDB" id="A0A178MTW5"/>
<dbReference type="STRING" id="1285242.A6A04_13990"/>
<dbReference type="RefSeq" id="WP_068490141.1">
    <property type="nucleotide sequence ID" value="NZ_LWQT01000039.1"/>
</dbReference>
<name>A0A178MTW5_9PROT</name>
<dbReference type="Gene3D" id="2.40.50.180">
    <property type="entry name" value="CheA-289, Domain 4"/>
    <property type="match status" value="1"/>
</dbReference>
<dbReference type="InterPro" id="IPR036061">
    <property type="entry name" value="CheW-like_dom_sf"/>
</dbReference>
<dbReference type="Pfam" id="PF01584">
    <property type="entry name" value="CheW"/>
    <property type="match status" value="1"/>
</dbReference>
<dbReference type="Gene3D" id="2.30.30.40">
    <property type="entry name" value="SH3 Domains"/>
    <property type="match status" value="1"/>
</dbReference>
<dbReference type="OrthoDB" id="7356921at2"/>
<dbReference type="PROSITE" id="PS50851">
    <property type="entry name" value="CHEW"/>
    <property type="match status" value="1"/>
</dbReference>
<dbReference type="SUPFAM" id="SSF50341">
    <property type="entry name" value="CheW-like"/>
    <property type="match status" value="1"/>
</dbReference>
<organism evidence="2 3">
    <name type="scientific">Paramagnetospirillum marisnigri</name>
    <dbReference type="NCBI Taxonomy" id="1285242"/>
    <lineage>
        <taxon>Bacteria</taxon>
        <taxon>Pseudomonadati</taxon>
        <taxon>Pseudomonadota</taxon>
        <taxon>Alphaproteobacteria</taxon>
        <taxon>Rhodospirillales</taxon>
        <taxon>Magnetospirillaceae</taxon>
        <taxon>Paramagnetospirillum</taxon>
    </lineage>
</organism>
<reference evidence="2 3" key="1">
    <citation type="submission" date="2016-04" db="EMBL/GenBank/DDBJ databases">
        <title>Draft genome sequence of freshwater magnetotactic bacteria Magnetospirillum marisnigri SP-1 and Magnetospirillum moscoviense BB-1.</title>
        <authorList>
            <person name="Koziaeva V."/>
            <person name="Dziuba M.V."/>
            <person name="Ivanov T.M."/>
            <person name="Kuznetsov B."/>
            <person name="Grouzdev D.S."/>
        </authorList>
    </citation>
    <scope>NUCLEOTIDE SEQUENCE [LARGE SCALE GENOMIC DNA]</scope>
    <source>
        <strain evidence="2 3">SP-1</strain>
    </source>
</reference>
<evidence type="ECO:0000313" key="3">
    <source>
        <dbReference type="Proteomes" id="UP000078428"/>
    </source>
</evidence>
<dbReference type="InterPro" id="IPR039315">
    <property type="entry name" value="CheW"/>
</dbReference>
<feature type="domain" description="CheW-like" evidence="1">
    <location>
        <begin position="9"/>
        <end position="149"/>
    </location>
</feature>
<evidence type="ECO:0000313" key="2">
    <source>
        <dbReference type="EMBL" id="OAN53710.1"/>
    </source>
</evidence>
<evidence type="ECO:0000259" key="1">
    <source>
        <dbReference type="PROSITE" id="PS50851"/>
    </source>
</evidence>